<dbReference type="Proteomes" id="UP000694872">
    <property type="component" value="Unplaced"/>
</dbReference>
<keyword evidence="2" id="KW-0677">Repeat</keyword>
<dbReference type="Pfam" id="PF13855">
    <property type="entry name" value="LRR_8"/>
    <property type="match status" value="3"/>
</dbReference>
<dbReference type="SUPFAM" id="SSF52058">
    <property type="entry name" value="L domain-like"/>
    <property type="match status" value="2"/>
</dbReference>
<dbReference type="PANTHER" id="PTHR24369">
    <property type="entry name" value="ANTIGEN BSP, PUTATIVE-RELATED"/>
    <property type="match status" value="1"/>
</dbReference>
<dbReference type="AlphaFoldDB" id="A0AAJ6ZU64"/>
<dbReference type="PROSITE" id="PS51450">
    <property type="entry name" value="LRR"/>
    <property type="match status" value="4"/>
</dbReference>
<protein>
    <submittedName>
        <fullName evidence="4">Carboxypeptidase N subunit 2-like</fullName>
    </submittedName>
</protein>
<dbReference type="SMART" id="SM00365">
    <property type="entry name" value="LRR_SD22"/>
    <property type="match status" value="6"/>
</dbReference>
<dbReference type="CTD" id="38845"/>
<dbReference type="GeneID" id="106126290"/>
<keyword evidence="1" id="KW-0433">Leucine-rich repeat</keyword>
<evidence type="ECO:0000256" key="1">
    <source>
        <dbReference type="ARBA" id="ARBA00022614"/>
    </source>
</evidence>
<dbReference type="Gene3D" id="3.80.10.10">
    <property type="entry name" value="Ribonuclease Inhibitor"/>
    <property type="match status" value="4"/>
</dbReference>
<reference evidence="4" key="1">
    <citation type="submission" date="2025-08" db="UniProtKB">
        <authorList>
            <consortium name="RefSeq"/>
        </authorList>
    </citation>
    <scope>IDENTIFICATION</scope>
</reference>
<name>A0AAJ6ZU64_PAPXU</name>
<dbReference type="KEGG" id="pxu:106126290"/>
<accession>A0AAJ6ZU64</accession>
<dbReference type="RefSeq" id="XP_013179304.1">
    <property type="nucleotide sequence ID" value="XM_013323850.1"/>
</dbReference>
<dbReference type="PANTHER" id="PTHR24369:SF211">
    <property type="entry name" value="LEUCINE-RICH REPEAT-CONTAINING PROTEIN 15-LIKE"/>
    <property type="match status" value="1"/>
</dbReference>
<dbReference type="InterPro" id="IPR050541">
    <property type="entry name" value="LRR_TM_domain-containing"/>
</dbReference>
<proteinExistence type="predicted"/>
<feature type="chain" id="PRO_5042462961" evidence="3">
    <location>
        <begin position="23"/>
        <end position="661"/>
    </location>
</feature>
<dbReference type="InterPro" id="IPR003591">
    <property type="entry name" value="Leu-rich_rpt_typical-subtyp"/>
</dbReference>
<feature type="signal peptide" evidence="3">
    <location>
        <begin position="1"/>
        <end position="22"/>
    </location>
</feature>
<dbReference type="InterPro" id="IPR001611">
    <property type="entry name" value="Leu-rich_rpt"/>
</dbReference>
<dbReference type="InterPro" id="IPR032675">
    <property type="entry name" value="LRR_dom_sf"/>
</dbReference>
<evidence type="ECO:0000313" key="4">
    <source>
        <dbReference type="RefSeq" id="XP_013179304.1"/>
    </source>
</evidence>
<evidence type="ECO:0000256" key="2">
    <source>
        <dbReference type="ARBA" id="ARBA00022737"/>
    </source>
</evidence>
<keyword evidence="3" id="KW-0732">Signal</keyword>
<evidence type="ECO:0000256" key="3">
    <source>
        <dbReference type="SAM" id="SignalP"/>
    </source>
</evidence>
<dbReference type="GO" id="GO:0005886">
    <property type="term" value="C:plasma membrane"/>
    <property type="evidence" value="ECO:0007669"/>
    <property type="project" value="TreeGrafter"/>
</dbReference>
<organism evidence="4">
    <name type="scientific">Papilio xuthus</name>
    <name type="common">Asian swallowtail butterfly</name>
    <dbReference type="NCBI Taxonomy" id="66420"/>
    <lineage>
        <taxon>Eukaryota</taxon>
        <taxon>Metazoa</taxon>
        <taxon>Ecdysozoa</taxon>
        <taxon>Arthropoda</taxon>
        <taxon>Hexapoda</taxon>
        <taxon>Insecta</taxon>
        <taxon>Pterygota</taxon>
        <taxon>Neoptera</taxon>
        <taxon>Endopterygota</taxon>
        <taxon>Lepidoptera</taxon>
        <taxon>Glossata</taxon>
        <taxon>Ditrysia</taxon>
        <taxon>Papilionoidea</taxon>
        <taxon>Papilionidae</taxon>
        <taxon>Papilioninae</taxon>
        <taxon>Papilio</taxon>
    </lineage>
</organism>
<gene>
    <name evidence="4" type="primary">LOC106126290</name>
</gene>
<dbReference type="SMART" id="SM00369">
    <property type="entry name" value="LRR_TYP"/>
    <property type="match status" value="11"/>
</dbReference>
<sequence length="661" mass="73923">MLAHPHALAAALLCVLAGQIGAGASLHCAMRREISPCTCRREDSGTGAVVVVCQRIATYQDIARALANKFSPETKIGLDISYSQLPDFEQHSFRELGLSITRLKLNFDNLSELKESVFAKLDLVDYFSLADNLLTEMPRHVLRHLPHVKTFDLCRNKITKLTEDDFKDIQEVEHLVVADNQISKIERHALPKALKHVHLGINKLSTLNGALRELDDLEWIFINANNLKSIDNELPVKAKKLVLIHAAHNELTTLPKEMKLMTSLESLYFYDNNIKSLDSALQKARRLIRIGLSFNKIEFLADDEFAEAENLADLDIAYNQLKSLNGSLRHLKSLRYLNLTHNQLTDFSLLEIKGLKRLSVIDLSHNKISHIVGNMDNLVDVETMVLELRLDHNHISNLDGALMGVHGLLRLNLSNNQINQISADDLLGLEDLKLLDVSHNQITSLEETSKTYLPSLEELIAHHNNITGLEKDFHGLPSLCIADLSYNKIRSINYELVSKSRCTINGVPSVLKIYLQDNPVICDDRYYELMTVLESLNARVSGASNCVTSQTAAPILMRALNDIVPEAPVILVTRMGAGVRVLQDSRENTAPQLAYRRVGPLIGQVLPEREGGYPVLVEPPVTLPPSATDVVKWPDQSALRENHPHPLADHLRLRDLNASSH</sequence>